<evidence type="ECO:0000313" key="5">
    <source>
        <dbReference type="EMBL" id="RZS78242.1"/>
    </source>
</evidence>
<dbReference type="RefSeq" id="WP_130360867.1">
    <property type="nucleotide sequence ID" value="NZ_SGXC01000003.1"/>
</dbReference>
<evidence type="ECO:0000313" key="6">
    <source>
        <dbReference type="Proteomes" id="UP000292445"/>
    </source>
</evidence>
<gene>
    <name evidence="5" type="ORF">EV675_4886</name>
</gene>
<evidence type="ECO:0000256" key="2">
    <source>
        <dbReference type="ARBA" id="ARBA00022729"/>
    </source>
</evidence>
<dbReference type="OrthoDB" id="8522748at2"/>
<protein>
    <submittedName>
        <fullName evidence="5">Amino acid/amide ABC transporter substrate-binding protein (HAAT family)</fullName>
    </submittedName>
</protein>
<evidence type="ECO:0000259" key="4">
    <source>
        <dbReference type="Pfam" id="PF13458"/>
    </source>
</evidence>
<keyword evidence="6" id="KW-1185">Reference proteome</keyword>
<dbReference type="Proteomes" id="UP000292445">
    <property type="component" value="Unassembled WGS sequence"/>
</dbReference>
<dbReference type="EMBL" id="SGXC01000003">
    <property type="protein sequence ID" value="RZS78242.1"/>
    <property type="molecule type" value="Genomic_DNA"/>
</dbReference>
<evidence type="ECO:0000256" key="1">
    <source>
        <dbReference type="ARBA" id="ARBA00010062"/>
    </source>
</evidence>
<dbReference type="PANTHER" id="PTHR30483">
    <property type="entry name" value="LEUCINE-SPECIFIC-BINDING PROTEIN"/>
    <property type="match status" value="1"/>
</dbReference>
<dbReference type="Pfam" id="PF13458">
    <property type="entry name" value="Peripla_BP_6"/>
    <property type="match status" value="1"/>
</dbReference>
<proteinExistence type="inferred from homology"/>
<dbReference type="CDD" id="cd06359">
    <property type="entry name" value="PBP1_Nba-like"/>
    <property type="match status" value="1"/>
</dbReference>
<accession>A0A4Q7N833</accession>
<dbReference type="AlphaFoldDB" id="A0A4Q7N833"/>
<dbReference type="PANTHER" id="PTHR30483:SF6">
    <property type="entry name" value="PERIPLASMIC BINDING PROTEIN OF ABC TRANSPORTER FOR NATURAL AMINO ACIDS"/>
    <property type="match status" value="1"/>
</dbReference>
<feature type="chain" id="PRO_5020326717" evidence="3">
    <location>
        <begin position="23"/>
        <end position="387"/>
    </location>
</feature>
<reference evidence="5 6" key="1">
    <citation type="submission" date="2019-02" db="EMBL/GenBank/DDBJ databases">
        <title>Genomic Encyclopedia of Type Strains, Phase IV (KMG-IV): sequencing the most valuable type-strain genomes for metagenomic binning, comparative biology and taxonomic classification.</title>
        <authorList>
            <person name="Goeker M."/>
        </authorList>
    </citation>
    <scope>NUCLEOTIDE SEQUENCE [LARGE SCALE GENOMIC DNA]</scope>
    <source>
        <strain evidence="5 6">K24</strain>
    </source>
</reference>
<evidence type="ECO:0000256" key="3">
    <source>
        <dbReference type="SAM" id="SignalP"/>
    </source>
</evidence>
<feature type="signal peptide" evidence="3">
    <location>
        <begin position="1"/>
        <end position="22"/>
    </location>
</feature>
<dbReference type="InterPro" id="IPR051010">
    <property type="entry name" value="BCAA_transport"/>
</dbReference>
<dbReference type="Gene3D" id="3.40.50.2300">
    <property type="match status" value="2"/>
</dbReference>
<dbReference type="InterPro" id="IPR028082">
    <property type="entry name" value="Peripla_BP_I"/>
</dbReference>
<feature type="domain" description="Leucine-binding protein" evidence="4">
    <location>
        <begin position="23"/>
        <end position="357"/>
    </location>
</feature>
<dbReference type="InterPro" id="IPR028081">
    <property type="entry name" value="Leu-bd"/>
</dbReference>
<comment type="caution">
    <text evidence="5">The sequence shown here is derived from an EMBL/GenBank/DDBJ whole genome shotgun (WGS) entry which is preliminary data.</text>
</comment>
<organism evidence="5 6">
    <name type="scientific">Pigmentiphaga kullae</name>
    <dbReference type="NCBI Taxonomy" id="151784"/>
    <lineage>
        <taxon>Bacteria</taxon>
        <taxon>Pseudomonadati</taxon>
        <taxon>Pseudomonadota</taxon>
        <taxon>Betaproteobacteria</taxon>
        <taxon>Burkholderiales</taxon>
        <taxon>Alcaligenaceae</taxon>
        <taxon>Pigmentiphaga</taxon>
    </lineage>
</organism>
<keyword evidence="2 3" id="KW-0732">Signal</keyword>
<comment type="similarity">
    <text evidence="1">Belongs to the leucine-binding protein family.</text>
</comment>
<name>A0A4Q7N833_9BURK</name>
<sequence>MQARYPLAAALAWACLASGAQAQVRIGFMGELSGPQAMLGQDMYDGFMLAVEQEGGKLGGIPVAIVRRDSQLKPEVATQIADELIEREKVALVAGMTFSNVAMAVTRKFAAAQVFMVSGNAGPSPTAGSACSPFFFSAAKQNDQFAEASGTYARQQGYARVIALAPNYQAGKDFVAGFKRNYGQPLADEIYTPLAQLDFSAEITRIAAARPDAVYAFYPGANGVAFVRAYGQAGLLGKIPLLTNAAADGTNLPALKEAALGVFNSSNWGPDLPNAENRQFVAAFEAKYGRIPSEYAAQSYDSARLIGSALKATGGKVDDKQALGKALRAADFKSVRGNFRFNTNNYPIQDFYMFVAARDAQGRVSLKTVSKPLSDAKDSFHAQCRMS</sequence>
<dbReference type="SUPFAM" id="SSF53822">
    <property type="entry name" value="Periplasmic binding protein-like I"/>
    <property type="match status" value="1"/>
</dbReference>